<keyword evidence="1 6" id="KW-0645">Protease</keyword>
<dbReference type="Gene3D" id="3.30.2010.10">
    <property type="entry name" value="Metalloproteases ('zincins'), catalytic domain"/>
    <property type="match status" value="1"/>
</dbReference>
<dbReference type="EMBL" id="VLTO01000001">
    <property type="protein sequence ID" value="KAA0178433.1"/>
    <property type="molecule type" value="Genomic_DNA"/>
</dbReference>
<evidence type="ECO:0000313" key="12">
    <source>
        <dbReference type="Proteomes" id="UP000323011"/>
    </source>
</evidence>
<evidence type="ECO:0000256" key="1">
    <source>
        <dbReference type="ARBA" id="ARBA00022670"/>
    </source>
</evidence>
<evidence type="ECO:0000313" key="8">
    <source>
        <dbReference type="EMBL" id="KAA0155998.1"/>
    </source>
</evidence>
<comment type="caution">
    <text evidence="9">The sequence shown here is derived from an EMBL/GenBank/DDBJ whole genome shotgun (WGS) entry which is preliminary data.</text>
</comment>
<keyword evidence="4 6" id="KW-0862">Zinc</keyword>
<evidence type="ECO:0000256" key="5">
    <source>
        <dbReference type="ARBA" id="ARBA00023049"/>
    </source>
</evidence>
<reference evidence="11 12" key="1">
    <citation type="submission" date="2019-07" db="EMBL/GenBank/DDBJ databases">
        <title>Genomes of Cafeteria roenbergensis.</title>
        <authorList>
            <person name="Fischer M.G."/>
            <person name="Hackl T."/>
            <person name="Roman M."/>
        </authorList>
    </citation>
    <scope>NUCLEOTIDE SEQUENCE [LARGE SCALE GENOMIC DNA]</scope>
    <source>
        <strain evidence="8 12">BVI</strain>
        <strain evidence="9 13">Cflag</strain>
        <strain evidence="10 11">E4-10P</strain>
    </source>
</reference>
<dbReference type="Proteomes" id="UP000322899">
    <property type="component" value="Unassembled WGS sequence"/>
</dbReference>
<evidence type="ECO:0000313" key="11">
    <source>
        <dbReference type="Proteomes" id="UP000322899"/>
    </source>
</evidence>
<dbReference type="PANTHER" id="PTHR22726">
    <property type="entry name" value="METALLOENDOPEPTIDASE OMA1"/>
    <property type="match status" value="1"/>
</dbReference>
<evidence type="ECO:0000259" key="7">
    <source>
        <dbReference type="Pfam" id="PF01435"/>
    </source>
</evidence>
<name>A0A5A8DG62_CAFRO</name>
<dbReference type="PANTHER" id="PTHR22726:SF1">
    <property type="entry name" value="METALLOENDOPEPTIDASE OMA1, MITOCHONDRIAL"/>
    <property type="match status" value="1"/>
</dbReference>
<accession>A0A5A8DG62</accession>
<evidence type="ECO:0000256" key="6">
    <source>
        <dbReference type="RuleBase" id="RU003983"/>
    </source>
</evidence>
<dbReference type="GO" id="GO:0016020">
    <property type="term" value="C:membrane"/>
    <property type="evidence" value="ECO:0007669"/>
    <property type="project" value="TreeGrafter"/>
</dbReference>
<dbReference type="EMBL" id="VLTN01000005">
    <property type="protein sequence ID" value="KAA0155998.1"/>
    <property type="molecule type" value="Genomic_DNA"/>
</dbReference>
<keyword evidence="2" id="KW-0479">Metal-binding</keyword>
<dbReference type="Proteomes" id="UP000325113">
    <property type="component" value="Unassembled WGS sequence"/>
</dbReference>
<comment type="similarity">
    <text evidence="6">Belongs to the peptidase M48 family.</text>
</comment>
<dbReference type="OrthoDB" id="7464992at2759"/>
<keyword evidence="12" id="KW-1185">Reference proteome</keyword>
<evidence type="ECO:0000256" key="3">
    <source>
        <dbReference type="ARBA" id="ARBA00022801"/>
    </source>
</evidence>
<evidence type="ECO:0000256" key="4">
    <source>
        <dbReference type="ARBA" id="ARBA00022833"/>
    </source>
</evidence>
<dbReference type="GO" id="GO:0051603">
    <property type="term" value="P:proteolysis involved in protein catabolic process"/>
    <property type="evidence" value="ECO:0007669"/>
    <property type="project" value="TreeGrafter"/>
</dbReference>
<dbReference type="AlphaFoldDB" id="A0A5A8DG62"/>
<proteinExistence type="inferred from homology"/>
<gene>
    <name evidence="10" type="ORF">FNF27_00282</name>
    <name evidence="8" type="ORF">FNF29_01416</name>
    <name evidence="9" type="ORF">FNF31_02769</name>
</gene>
<evidence type="ECO:0000313" key="10">
    <source>
        <dbReference type="EMBL" id="KAA0178433.1"/>
    </source>
</evidence>
<dbReference type="GO" id="GO:0004222">
    <property type="term" value="F:metalloendopeptidase activity"/>
    <property type="evidence" value="ECO:0007669"/>
    <property type="project" value="InterPro"/>
</dbReference>
<dbReference type="Proteomes" id="UP000323011">
    <property type="component" value="Unassembled WGS sequence"/>
</dbReference>
<dbReference type="Pfam" id="PF01435">
    <property type="entry name" value="Peptidase_M48"/>
    <property type="match status" value="1"/>
</dbReference>
<evidence type="ECO:0000313" key="13">
    <source>
        <dbReference type="Proteomes" id="UP000325113"/>
    </source>
</evidence>
<dbReference type="EMBL" id="VLTM01000021">
    <property type="protein sequence ID" value="KAA0163607.1"/>
    <property type="molecule type" value="Genomic_DNA"/>
</dbReference>
<keyword evidence="3 6" id="KW-0378">Hydrolase</keyword>
<protein>
    <recommendedName>
        <fullName evidence="7">Peptidase M48 domain-containing protein</fullName>
    </recommendedName>
</protein>
<evidence type="ECO:0000313" key="9">
    <source>
        <dbReference type="EMBL" id="KAA0163607.1"/>
    </source>
</evidence>
<dbReference type="InterPro" id="IPR051156">
    <property type="entry name" value="Mito/Outer_Membr_Metalloprot"/>
</dbReference>
<comment type="cofactor">
    <cofactor evidence="6">
        <name>Zn(2+)</name>
        <dbReference type="ChEBI" id="CHEBI:29105"/>
    </cofactor>
    <text evidence="6">Binds 1 zinc ion per subunit.</text>
</comment>
<dbReference type="CDD" id="cd07331">
    <property type="entry name" value="M48C_Oma1_like"/>
    <property type="match status" value="1"/>
</dbReference>
<keyword evidence="5 6" id="KW-0482">Metalloprotease</keyword>
<organism evidence="9 13">
    <name type="scientific">Cafeteria roenbergensis</name>
    <name type="common">Marine flagellate</name>
    <dbReference type="NCBI Taxonomy" id="33653"/>
    <lineage>
        <taxon>Eukaryota</taxon>
        <taxon>Sar</taxon>
        <taxon>Stramenopiles</taxon>
        <taxon>Bigyra</taxon>
        <taxon>Opalozoa</taxon>
        <taxon>Bicosoecida</taxon>
        <taxon>Cafeteriaceae</taxon>
        <taxon>Cafeteria</taxon>
    </lineage>
</organism>
<feature type="domain" description="Peptidase M48" evidence="7">
    <location>
        <begin position="57"/>
        <end position="241"/>
    </location>
</feature>
<dbReference type="GO" id="GO:0046872">
    <property type="term" value="F:metal ion binding"/>
    <property type="evidence" value="ECO:0007669"/>
    <property type="project" value="UniProtKB-KW"/>
</dbReference>
<sequence>MVAGAGLASSVEEAPVTGRLRLMVVSEALEDAIGATYTDSVEDGAVDADHRDARLVVSIVERVARAADGVAGRGDRQWRVFVKDSPEVNAYCAPGRVVVVYTGLLRRIEQIMREAGADDELPPPKSSGADMLAAVLSHECAHAVARHSAEKLAWAPFFVFAGLVSRTSPAIGPMVDFGLQLPMSRTMEREADKIGMEIMARACFDLRGAAEFHERIHSGTRSLELLSTHPSDASRVTACRAEALRLAPTQEAHCGGVVDSCARHAGQSKQSWASWILGAPARAV</sequence>
<evidence type="ECO:0000256" key="2">
    <source>
        <dbReference type="ARBA" id="ARBA00022723"/>
    </source>
</evidence>
<dbReference type="InterPro" id="IPR001915">
    <property type="entry name" value="Peptidase_M48"/>
</dbReference>